<evidence type="ECO:0000256" key="5">
    <source>
        <dbReference type="ARBA" id="ARBA00022692"/>
    </source>
</evidence>
<dbReference type="InterPro" id="IPR050298">
    <property type="entry name" value="Gram-neg_bact_OMP"/>
</dbReference>
<keyword evidence="3" id="KW-0813">Transport</keyword>
<name>A0ABM6FA70_9BURK</name>
<keyword evidence="7" id="KW-0406">Ion transport</keyword>
<feature type="signal peptide" evidence="11">
    <location>
        <begin position="1"/>
        <end position="20"/>
    </location>
</feature>
<evidence type="ECO:0000256" key="6">
    <source>
        <dbReference type="ARBA" id="ARBA00022729"/>
    </source>
</evidence>
<keyword evidence="14" id="KW-1185">Reference proteome</keyword>
<evidence type="ECO:0000256" key="1">
    <source>
        <dbReference type="ARBA" id="ARBA00004571"/>
    </source>
</evidence>
<dbReference type="PANTHER" id="PTHR34501">
    <property type="entry name" value="PROTEIN YDDL-RELATED"/>
    <property type="match status" value="1"/>
</dbReference>
<reference evidence="13 14" key="1">
    <citation type="submission" date="2016-10" db="EMBL/GenBank/DDBJ databases">
        <title>Complete genome sequences of three Cupriavidus strains isolated from various Malaysian environments.</title>
        <authorList>
            <person name="Abdullah A.A.-A."/>
            <person name="Shafie N.A.H."/>
            <person name="Lau N.S."/>
        </authorList>
    </citation>
    <scope>NUCLEOTIDE SEQUENCE [LARGE SCALE GENOMIC DNA]</scope>
    <source>
        <strain evidence="13 14">USMAA1020</strain>
    </source>
</reference>
<dbReference type="InterPro" id="IPR002299">
    <property type="entry name" value="Porin_Neis"/>
</dbReference>
<protein>
    <recommendedName>
        <fullName evidence="12">Porin domain-containing protein</fullName>
    </recommendedName>
</protein>
<proteinExistence type="predicted"/>
<evidence type="ECO:0000259" key="12">
    <source>
        <dbReference type="Pfam" id="PF13609"/>
    </source>
</evidence>
<dbReference type="CDD" id="cd00342">
    <property type="entry name" value="gram_neg_porins"/>
    <property type="match status" value="1"/>
</dbReference>
<dbReference type="InterPro" id="IPR023614">
    <property type="entry name" value="Porin_dom_sf"/>
</dbReference>
<organism evidence="13 14">
    <name type="scientific">Cupriavidus malaysiensis</name>
    <dbReference type="NCBI Taxonomy" id="367825"/>
    <lineage>
        <taxon>Bacteria</taxon>
        <taxon>Pseudomonadati</taxon>
        <taxon>Pseudomonadota</taxon>
        <taxon>Betaproteobacteria</taxon>
        <taxon>Burkholderiales</taxon>
        <taxon>Burkholderiaceae</taxon>
        <taxon>Cupriavidus</taxon>
    </lineage>
</organism>
<evidence type="ECO:0000256" key="4">
    <source>
        <dbReference type="ARBA" id="ARBA00022452"/>
    </source>
</evidence>
<keyword evidence="4" id="KW-1134">Transmembrane beta strand</keyword>
<dbReference type="PRINTS" id="PR00184">
    <property type="entry name" value="NEISSPPORIN"/>
</dbReference>
<dbReference type="RefSeq" id="WP_071017134.1">
    <property type="nucleotide sequence ID" value="NZ_CP017755.1"/>
</dbReference>
<comment type="subunit">
    <text evidence="2">Homotrimer.</text>
</comment>
<dbReference type="Gene3D" id="2.40.160.10">
    <property type="entry name" value="Porin"/>
    <property type="match status" value="1"/>
</dbReference>
<evidence type="ECO:0000256" key="7">
    <source>
        <dbReference type="ARBA" id="ARBA00023065"/>
    </source>
</evidence>
<keyword evidence="9" id="KW-0472">Membrane</keyword>
<keyword evidence="6 11" id="KW-0732">Signal</keyword>
<keyword evidence="8" id="KW-0626">Porin</keyword>
<keyword evidence="5" id="KW-0812">Transmembrane</keyword>
<dbReference type="InterPro" id="IPR033900">
    <property type="entry name" value="Gram_neg_porin_domain"/>
</dbReference>
<dbReference type="Proteomes" id="UP000177515">
    <property type="component" value="Chromosome 2"/>
</dbReference>
<evidence type="ECO:0000256" key="9">
    <source>
        <dbReference type="ARBA" id="ARBA00023136"/>
    </source>
</evidence>
<gene>
    <name evidence="13" type="ORF">BKK80_21660</name>
</gene>
<comment type="subcellular location">
    <subcellularLocation>
        <location evidence="1">Cell outer membrane</location>
        <topology evidence="1">Multi-pass membrane protein</topology>
    </subcellularLocation>
</comment>
<dbReference type="Pfam" id="PF13609">
    <property type="entry name" value="Porin_4"/>
    <property type="match status" value="1"/>
</dbReference>
<feature type="chain" id="PRO_5047515243" description="Porin domain-containing protein" evidence="11">
    <location>
        <begin position="21"/>
        <end position="364"/>
    </location>
</feature>
<sequence>MTSKLSAAIIAALLPAAAAAQNVTAYGVVDTGIEYLNGIGAAHDSVVRMPALTGTVPSRWGLRGTEDLGSGLKAVFWLESGFAPDSGASNQGGRLFGRQALVGLSGPWGQVALGRQYTMLFWAMAEPDILGPNAFGSGSLDSYIPNARTDNAISYKGTFGGLTAGATYSFGRDTVNAGPSPSGTNCAGENPADKRACREWSAMLKYDAAAWSVGVAYDSLRGGPGAFAGLTNSGLRDDRLSINGYVKIDDKARIGLGWLRRDNRASATPRSDMFYGGVTYQLTPALSLDGEAFHLRFHDSANKAWLFAARGVYAFTKRTSVYATAGYIDNGGNLALSVSNAQAGATPAPGGNQFGAMVGMKHIF</sequence>
<keyword evidence="10" id="KW-0998">Cell outer membrane</keyword>
<evidence type="ECO:0000313" key="13">
    <source>
        <dbReference type="EMBL" id="AOZ08555.1"/>
    </source>
</evidence>
<dbReference type="PANTHER" id="PTHR34501:SF9">
    <property type="entry name" value="MAJOR OUTER MEMBRANE PROTEIN P.IA"/>
    <property type="match status" value="1"/>
</dbReference>
<accession>A0ABM6FA70</accession>
<dbReference type="SUPFAM" id="SSF56935">
    <property type="entry name" value="Porins"/>
    <property type="match status" value="1"/>
</dbReference>
<feature type="domain" description="Porin" evidence="12">
    <location>
        <begin position="7"/>
        <end position="332"/>
    </location>
</feature>
<evidence type="ECO:0000256" key="11">
    <source>
        <dbReference type="SAM" id="SignalP"/>
    </source>
</evidence>
<evidence type="ECO:0000313" key="14">
    <source>
        <dbReference type="Proteomes" id="UP000177515"/>
    </source>
</evidence>
<evidence type="ECO:0000256" key="2">
    <source>
        <dbReference type="ARBA" id="ARBA00011233"/>
    </source>
</evidence>
<evidence type="ECO:0000256" key="8">
    <source>
        <dbReference type="ARBA" id="ARBA00023114"/>
    </source>
</evidence>
<evidence type="ECO:0000256" key="10">
    <source>
        <dbReference type="ARBA" id="ARBA00023237"/>
    </source>
</evidence>
<dbReference type="EMBL" id="CP017755">
    <property type="protein sequence ID" value="AOZ08555.1"/>
    <property type="molecule type" value="Genomic_DNA"/>
</dbReference>
<evidence type="ECO:0000256" key="3">
    <source>
        <dbReference type="ARBA" id="ARBA00022448"/>
    </source>
</evidence>